<keyword evidence="6 7" id="KW-0472">Membrane</keyword>
<keyword evidence="5 7" id="KW-1133">Transmembrane helix</keyword>
<dbReference type="InterPro" id="IPR000515">
    <property type="entry name" value="MetI-like"/>
</dbReference>
<feature type="transmembrane region" description="Helical" evidence="7">
    <location>
        <begin position="281"/>
        <end position="304"/>
    </location>
</feature>
<dbReference type="RefSeq" id="WP_183775698.1">
    <property type="nucleotide sequence ID" value="NZ_CAWVEG010000052.1"/>
</dbReference>
<evidence type="ECO:0000256" key="3">
    <source>
        <dbReference type="ARBA" id="ARBA00022475"/>
    </source>
</evidence>
<dbReference type="GO" id="GO:0055085">
    <property type="term" value="P:transmembrane transport"/>
    <property type="evidence" value="ECO:0007669"/>
    <property type="project" value="InterPro"/>
</dbReference>
<keyword evidence="3" id="KW-1003">Cell membrane</keyword>
<sequence length="313" mass="34260">MKYILKKIVTLIITLLFISLITFTAFSVIPGDAATARLGTDATPEQVAQLREEMGLDDPLPERYVNWLGGAIRGDFGDSYQYDTSTVASLMADRLPVTLILAVMSLVLILVISVPLGIVSARYAGKWLDTLINQVSQVTMAIPAFFLGILITYIFGLILSWFQPGAFVDPSVSFWGCVASLIFPAIAVALPKIAMVVKFLRNSILSEMPKDYVRTAYSRGNGKSRVLYVHILRNALIPVITFVAIIIAEIMAGSIIVEQVFGIPGMGQLLITSISARDYPVVQAIVTYITAIVVIVNFLVDILYRLVDPRVKA</sequence>
<dbReference type="InterPro" id="IPR045621">
    <property type="entry name" value="BPD_transp_1_N"/>
</dbReference>
<name>A0A7W8HDH0_9FIRM</name>
<gene>
    <name evidence="9" type="ORF">HNP82_002824</name>
</gene>
<evidence type="ECO:0000256" key="5">
    <source>
        <dbReference type="ARBA" id="ARBA00022989"/>
    </source>
</evidence>
<feature type="transmembrane region" description="Helical" evidence="7">
    <location>
        <begin position="9"/>
        <end position="29"/>
    </location>
</feature>
<protein>
    <submittedName>
        <fullName evidence="9">ABC-type dipeptide/oligopeptide/nickel transport system permease component</fullName>
    </submittedName>
</protein>
<feature type="transmembrane region" description="Helical" evidence="7">
    <location>
        <begin position="173"/>
        <end position="200"/>
    </location>
</feature>
<dbReference type="InterPro" id="IPR035906">
    <property type="entry name" value="MetI-like_sf"/>
</dbReference>
<comment type="caution">
    <text evidence="9">The sequence shown here is derived from an EMBL/GenBank/DDBJ whole genome shotgun (WGS) entry which is preliminary data.</text>
</comment>
<dbReference type="Pfam" id="PF19300">
    <property type="entry name" value="BPD_transp_1_N"/>
    <property type="match status" value="1"/>
</dbReference>
<feature type="transmembrane region" description="Helical" evidence="7">
    <location>
        <begin position="99"/>
        <end position="119"/>
    </location>
</feature>
<evidence type="ECO:0000256" key="2">
    <source>
        <dbReference type="ARBA" id="ARBA00022448"/>
    </source>
</evidence>
<organism evidence="9 10">
    <name type="scientific">Catenibacillus scindens</name>
    <dbReference type="NCBI Taxonomy" id="673271"/>
    <lineage>
        <taxon>Bacteria</taxon>
        <taxon>Bacillati</taxon>
        <taxon>Bacillota</taxon>
        <taxon>Clostridia</taxon>
        <taxon>Lachnospirales</taxon>
        <taxon>Lachnospiraceae</taxon>
        <taxon>Catenibacillus</taxon>
    </lineage>
</organism>
<evidence type="ECO:0000256" key="1">
    <source>
        <dbReference type="ARBA" id="ARBA00004651"/>
    </source>
</evidence>
<dbReference type="PANTHER" id="PTHR43163:SF6">
    <property type="entry name" value="DIPEPTIDE TRANSPORT SYSTEM PERMEASE PROTEIN DPPB-RELATED"/>
    <property type="match status" value="1"/>
</dbReference>
<dbReference type="GO" id="GO:0005886">
    <property type="term" value="C:plasma membrane"/>
    <property type="evidence" value="ECO:0007669"/>
    <property type="project" value="UniProtKB-SubCell"/>
</dbReference>
<dbReference type="PROSITE" id="PS50928">
    <property type="entry name" value="ABC_TM1"/>
    <property type="match status" value="1"/>
</dbReference>
<dbReference type="SUPFAM" id="SSF161098">
    <property type="entry name" value="MetI-like"/>
    <property type="match status" value="1"/>
</dbReference>
<feature type="transmembrane region" description="Helical" evidence="7">
    <location>
        <begin position="140"/>
        <end position="161"/>
    </location>
</feature>
<proteinExistence type="inferred from homology"/>
<feature type="domain" description="ABC transmembrane type-1" evidence="8">
    <location>
        <begin position="95"/>
        <end position="300"/>
    </location>
</feature>
<evidence type="ECO:0000256" key="4">
    <source>
        <dbReference type="ARBA" id="ARBA00022692"/>
    </source>
</evidence>
<reference evidence="9 10" key="1">
    <citation type="submission" date="2020-08" db="EMBL/GenBank/DDBJ databases">
        <title>Genomic Encyclopedia of Type Strains, Phase IV (KMG-IV): sequencing the most valuable type-strain genomes for metagenomic binning, comparative biology and taxonomic classification.</title>
        <authorList>
            <person name="Goeker M."/>
        </authorList>
    </citation>
    <scope>NUCLEOTIDE SEQUENCE [LARGE SCALE GENOMIC DNA]</scope>
    <source>
        <strain evidence="9 10">DSM 106146</strain>
    </source>
</reference>
<dbReference type="AlphaFoldDB" id="A0A7W8HDH0"/>
<evidence type="ECO:0000259" key="8">
    <source>
        <dbReference type="PROSITE" id="PS50928"/>
    </source>
</evidence>
<evidence type="ECO:0000256" key="6">
    <source>
        <dbReference type="ARBA" id="ARBA00023136"/>
    </source>
</evidence>
<feature type="transmembrane region" description="Helical" evidence="7">
    <location>
        <begin position="235"/>
        <end position="261"/>
    </location>
</feature>
<evidence type="ECO:0000313" key="9">
    <source>
        <dbReference type="EMBL" id="MBB5265677.1"/>
    </source>
</evidence>
<dbReference type="Gene3D" id="1.10.3720.10">
    <property type="entry name" value="MetI-like"/>
    <property type="match status" value="1"/>
</dbReference>
<keyword evidence="10" id="KW-1185">Reference proteome</keyword>
<comment type="subcellular location">
    <subcellularLocation>
        <location evidence="1 7">Cell membrane</location>
        <topology evidence="1 7">Multi-pass membrane protein</topology>
    </subcellularLocation>
</comment>
<evidence type="ECO:0000313" key="10">
    <source>
        <dbReference type="Proteomes" id="UP000543642"/>
    </source>
</evidence>
<accession>A0A7W8HDH0</accession>
<dbReference type="CDD" id="cd06261">
    <property type="entry name" value="TM_PBP2"/>
    <property type="match status" value="1"/>
</dbReference>
<dbReference type="EMBL" id="JACHFW010000013">
    <property type="protein sequence ID" value="MBB5265677.1"/>
    <property type="molecule type" value="Genomic_DNA"/>
</dbReference>
<dbReference type="Proteomes" id="UP000543642">
    <property type="component" value="Unassembled WGS sequence"/>
</dbReference>
<evidence type="ECO:0000256" key="7">
    <source>
        <dbReference type="RuleBase" id="RU363032"/>
    </source>
</evidence>
<comment type="similarity">
    <text evidence="7">Belongs to the binding-protein-dependent transport system permease family.</text>
</comment>
<dbReference type="Pfam" id="PF00528">
    <property type="entry name" value="BPD_transp_1"/>
    <property type="match status" value="1"/>
</dbReference>
<dbReference type="PANTHER" id="PTHR43163">
    <property type="entry name" value="DIPEPTIDE TRANSPORT SYSTEM PERMEASE PROTEIN DPPB-RELATED"/>
    <property type="match status" value="1"/>
</dbReference>
<keyword evidence="2 7" id="KW-0813">Transport</keyword>
<keyword evidence="4 7" id="KW-0812">Transmembrane</keyword>